<keyword evidence="2" id="KW-1003">Cell membrane</keyword>
<sequence length="389" mass="42048">MTTAVLATGPAAAAPARDEVLSVRDVEIRYGHATIVSDATFTVHRGEFITLLGPSGSGKTSLLRTIAGFVPASRGEIRLQGESMRDVPPYRRDVGLVFQNYALFPHMTVAENLAFGPRMTRVPANQIEDRIQESLSHVRLSQYAARYPHELSGGQQQRVAIARALAMRPSLLLLDEPMSNLDARLRAEMRVELTALLKKLRVTAVSVTHSQDEALAMSDRVIVMAEGGIRQIGTPGEIYLHPVDQFVAGFVGAANIVRAAYAGTRDGLPMFRTCWGQAIPVRSGAAEIERAELLLIRPESIRVLHAEADADAHAVGRAAATPGGAEPVSEVSGRIVHRCYMGSHLELRVDVGASELMARHPAGADVEEFPLGETVVLQWPCHAVQAVRA</sequence>
<dbReference type="OrthoDB" id="5298774at2"/>
<evidence type="ECO:0000256" key="2">
    <source>
        <dbReference type="ARBA" id="ARBA00022475"/>
    </source>
</evidence>
<dbReference type="GO" id="GO:0043190">
    <property type="term" value="C:ATP-binding cassette (ABC) transporter complex"/>
    <property type="evidence" value="ECO:0007669"/>
    <property type="project" value="InterPro"/>
</dbReference>
<dbReference type="SUPFAM" id="SSF50331">
    <property type="entry name" value="MOP-like"/>
    <property type="match status" value="1"/>
</dbReference>
<dbReference type="Pfam" id="PF08402">
    <property type="entry name" value="TOBE_2"/>
    <property type="match status" value="1"/>
</dbReference>
<feature type="domain" description="ABC transporter" evidence="5">
    <location>
        <begin position="21"/>
        <end position="251"/>
    </location>
</feature>
<gene>
    <name evidence="6" type="ORF">CAL12_23545</name>
</gene>
<dbReference type="STRING" id="1416806.CAL12_23545"/>
<dbReference type="GO" id="GO:0005524">
    <property type="term" value="F:ATP binding"/>
    <property type="evidence" value="ECO:0007669"/>
    <property type="project" value="UniProtKB-KW"/>
</dbReference>
<dbReference type="FunFam" id="3.40.50.300:FF:000425">
    <property type="entry name" value="Probable ABC transporter, ATP-binding subunit"/>
    <property type="match status" value="1"/>
</dbReference>
<keyword evidence="1" id="KW-0813">Transport</keyword>
<evidence type="ECO:0000256" key="3">
    <source>
        <dbReference type="ARBA" id="ARBA00022741"/>
    </source>
</evidence>
<dbReference type="Proteomes" id="UP000194151">
    <property type="component" value="Chromosome"/>
</dbReference>
<dbReference type="RefSeq" id="WP_086066836.1">
    <property type="nucleotide sequence ID" value="NZ_CP021108.1"/>
</dbReference>
<dbReference type="PANTHER" id="PTHR42781:SF4">
    <property type="entry name" value="SPERMIDINE_PUTRESCINE IMPORT ATP-BINDING PROTEIN POTA"/>
    <property type="match status" value="1"/>
</dbReference>
<organism evidence="6 7">
    <name type="scientific">Bordetella genomosp. 8</name>
    <dbReference type="NCBI Taxonomy" id="1416806"/>
    <lineage>
        <taxon>Bacteria</taxon>
        <taxon>Pseudomonadati</taxon>
        <taxon>Pseudomonadota</taxon>
        <taxon>Betaproteobacteria</taxon>
        <taxon>Burkholderiales</taxon>
        <taxon>Alcaligenaceae</taxon>
        <taxon>Bordetella</taxon>
    </lineage>
</organism>
<dbReference type="Gene3D" id="3.40.50.300">
    <property type="entry name" value="P-loop containing nucleotide triphosphate hydrolases"/>
    <property type="match status" value="1"/>
</dbReference>
<dbReference type="PANTHER" id="PTHR42781">
    <property type="entry name" value="SPERMIDINE/PUTRESCINE IMPORT ATP-BINDING PROTEIN POTA"/>
    <property type="match status" value="1"/>
</dbReference>
<protein>
    <submittedName>
        <fullName evidence="6">Fe3+/spermidine/putrescine ABC transporter ATP-binding protein</fullName>
    </submittedName>
</protein>
<dbReference type="KEGG" id="bgv:CAL12_23545"/>
<dbReference type="GO" id="GO:0022857">
    <property type="term" value="F:transmembrane transporter activity"/>
    <property type="evidence" value="ECO:0007669"/>
    <property type="project" value="InterPro"/>
</dbReference>
<dbReference type="InterPro" id="IPR008995">
    <property type="entry name" value="Mo/tungstate-bd_C_term_dom"/>
</dbReference>
<dbReference type="InterPro" id="IPR013611">
    <property type="entry name" value="Transp-assoc_OB_typ2"/>
</dbReference>
<dbReference type="Pfam" id="PF00005">
    <property type="entry name" value="ABC_tran"/>
    <property type="match status" value="1"/>
</dbReference>
<dbReference type="PROSITE" id="PS00211">
    <property type="entry name" value="ABC_TRANSPORTER_1"/>
    <property type="match status" value="1"/>
</dbReference>
<dbReference type="GO" id="GO:0016887">
    <property type="term" value="F:ATP hydrolysis activity"/>
    <property type="evidence" value="ECO:0007669"/>
    <property type="project" value="InterPro"/>
</dbReference>
<keyword evidence="3" id="KW-0547">Nucleotide-binding</keyword>
<dbReference type="InterPro" id="IPR003439">
    <property type="entry name" value="ABC_transporter-like_ATP-bd"/>
</dbReference>
<name>A0A1W6YQX0_9BORD</name>
<proteinExistence type="predicted"/>
<dbReference type="EMBL" id="CP021108">
    <property type="protein sequence ID" value="ARP83502.1"/>
    <property type="molecule type" value="Genomic_DNA"/>
</dbReference>
<dbReference type="PROSITE" id="PS50893">
    <property type="entry name" value="ABC_TRANSPORTER_2"/>
    <property type="match status" value="1"/>
</dbReference>
<dbReference type="Gene3D" id="2.40.50.100">
    <property type="match status" value="1"/>
</dbReference>
<accession>A0A1W6YQX0</accession>
<evidence type="ECO:0000313" key="6">
    <source>
        <dbReference type="EMBL" id="ARP83502.1"/>
    </source>
</evidence>
<dbReference type="InterPro" id="IPR050093">
    <property type="entry name" value="ABC_SmlMolc_Importer"/>
</dbReference>
<dbReference type="AlphaFoldDB" id="A0A1W6YQX0"/>
<dbReference type="SMART" id="SM00382">
    <property type="entry name" value="AAA"/>
    <property type="match status" value="1"/>
</dbReference>
<evidence type="ECO:0000256" key="1">
    <source>
        <dbReference type="ARBA" id="ARBA00022448"/>
    </source>
</evidence>
<keyword evidence="4 6" id="KW-0067">ATP-binding</keyword>
<dbReference type="SUPFAM" id="SSF52540">
    <property type="entry name" value="P-loop containing nucleoside triphosphate hydrolases"/>
    <property type="match status" value="1"/>
</dbReference>
<evidence type="ECO:0000313" key="7">
    <source>
        <dbReference type="Proteomes" id="UP000194151"/>
    </source>
</evidence>
<keyword evidence="2" id="KW-0472">Membrane</keyword>
<reference evidence="6 7" key="1">
    <citation type="submission" date="2017-05" db="EMBL/GenBank/DDBJ databases">
        <title>Complete and WGS of Bordetella genogroups.</title>
        <authorList>
            <person name="Spilker T."/>
            <person name="LiPuma J."/>
        </authorList>
    </citation>
    <scope>NUCLEOTIDE SEQUENCE [LARGE SCALE GENOMIC DNA]</scope>
    <source>
        <strain evidence="6 7">AU19157</strain>
    </source>
</reference>
<dbReference type="GO" id="GO:0015697">
    <property type="term" value="P:quaternary ammonium group transport"/>
    <property type="evidence" value="ECO:0007669"/>
    <property type="project" value="UniProtKB-ARBA"/>
</dbReference>
<dbReference type="InterPro" id="IPR017871">
    <property type="entry name" value="ABC_transporter-like_CS"/>
</dbReference>
<evidence type="ECO:0000259" key="5">
    <source>
        <dbReference type="PROSITE" id="PS50893"/>
    </source>
</evidence>
<evidence type="ECO:0000256" key="4">
    <source>
        <dbReference type="ARBA" id="ARBA00022840"/>
    </source>
</evidence>
<keyword evidence="7" id="KW-1185">Reference proteome</keyword>
<dbReference type="InterPro" id="IPR003593">
    <property type="entry name" value="AAA+_ATPase"/>
</dbReference>
<dbReference type="InterPro" id="IPR027417">
    <property type="entry name" value="P-loop_NTPase"/>
</dbReference>